<reference evidence="11" key="1">
    <citation type="submission" date="2022-11" db="UniProtKB">
        <authorList>
            <consortium name="WormBaseParasite"/>
        </authorList>
    </citation>
    <scope>IDENTIFICATION</scope>
</reference>
<feature type="compositionally biased region" description="Low complexity" evidence="8">
    <location>
        <begin position="56"/>
        <end position="76"/>
    </location>
</feature>
<evidence type="ECO:0000256" key="6">
    <source>
        <dbReference type="ARBA" id="ARBA00022840"/>
    </source>
</evidence>
<dbReference type="GO" id="GO:0030332">
    <property type="term" value="F:cyclin binding"/>
    <property type="evidence" value="ECO:0007669"/>
    <property type="project" value="TreeGrafter"/>
</dbReference>
<evidence type="ECO:0000256" key="8">
    <source>
        <dbReference type="SAM" id="MobiDB-lite"/>
    </source>
</evidence>
<dbReference type="GO" id="GO:0008024">
    <property type="term" value="C:cyclin/CDK positive transcription elongation factor complex"/>
    <property type="evidence" value="ECO:0007669"/>
    <property type="project" value="TreeGrafter"/>
</dbReference>
<feature type="compositionally biased region" description="Polar residues" evidence="8">
    <location>
        <begin position="84"/>
        <end position="95"/>
    </location>
</feature>
<feature type="compositionally biased region" description="Polar residues" evidence="8">
    <location>
        <begin position="30"/>
        <end position="47"/>
    </location>
</feature>
<dbReference type="PANTHER" id="PTHR24056">
    <property type="entry name" value="CELL DIVISION PROTEIN KINASE"/>
    <property type="match status" value="1"/>
</dbReference>
<dbReference type="SUPFAM" id="SSF56112">
    <property type="entry name" value="Protein kinase-like (PK-like)"/>
    <property type="match status" value="1"/>
</dbReference>
<feature type="compositionally biased region" description="Low complexity" evidence="8">
    <location>
        <begin position="124"/>
        <end position="133"/>
    </location>
</feature>
<keyword evidence="3" id="KW-0808">Transferase</keyword>
<dbReference type="AlphaFoldDB" id="A0A915ES00"/>
<proteinExistence type="inferred from homology"/>
<dbReference type="GO" id="GO:0008353">
    <property type="term" value="F:RNA polymerase II CTD heptapeptide repeat kinase activity"/>
    <property type="evidence" value="ECO:0007669"/>
    <property type="project" value="TreeGrafter"/>
</dbReference>
<evidence type="ECO:0000313" key="11">
    <source>
        <dbReference type="WBParaSite" id="jg9169"/>
    </source>
</evidence>
<evidence type="ECO:0000256" key="5">
    <source>
        <dbReference type="ARBA" id="ARBA00022777"/>
    </source>
</evidence>
<dbReference type="PROSITE" id="PS50011">
    <property type="entry name" value="PROTEIN_KINASE_DOM"/>
    <property type="match status" value="1"/>
</dbReference>
<feature type="domain" description="Protein kinase" evidence="9">
    <location>
        <begin position="212"/>
        <end position="454"/>
    </location>
</feature>
<dbReference type="GO" id="GO:0032968">
    <property type="term" value="P:positive regulation of transcription elongation by RNA polymerase II"/>
    <property type="evidence" value="ECO:0007669"/>
    <property type="project" value="TreeGrafter"/>
</dbReference>
<sequence>MSSMARGKYSQPNSTCSHTTKGNSGKWKPDSQTGGSSAQLDNLSGTGSPELMQVTPPSDESSSDAPLPSSSSLPNSAEKRNVPQIPQNTPLNKYSNVEKEQRPSNKNISKSGKKLRRPNRKDSASSSDENLNESSLSLGSLIGFKPMKISLTPSSLPSKLAAMHSGPPELLSPVLQYPDLPLYSHLHQCQVLRKLNLPSISEGWGIGSIDKYNIVVQVGEGTYGQVYKALEINSNRLVALKKVRLENEKEDHPNVNDTGAFYLVFEYVDHDLMGLLESQMITLSELQTASFMKQLLLALDYSHSRNFLHRDLKCSNILINNNGQLKLADFGLARLYHENHQRLYTNRVITLWYRPPELLLGEERYGPAVDVWSVGCILAELFVKKPIFQGNSEFSQLESYRKCAAHPIQTAGQMWTACRSNSGRQIVEEVVQSVDSHDIDRLVAIWHFLNTKIFNALTEDQSKVASQLEEDVYKLFLVTCIRKQQKAKCNLFLERMSEEMQSNPDWFSLPFVADPSTLQRIQLPTLAACVKEVVGNQGDSVELSNKSDSYASLLARHNLEDNLMDDFSIIAQCSGSSKTNNQSRSSLKAILKSITGKKQGG</sequence>
<dbReference type="FunFam" id="1.10.510.10:FF:000624">
    <property type="entry name" value="Mitogen-activated protein kinase"/>
    <property type="match status" value="1"/>
</dbReference>
<feature type="binding site" evidence="7">
    <location>
        <position position="241"/>
    </location>
    <ligand>
        <name>ATP</name>
        <dbReference type="ChEBI" id="CHEBI:30616"/>
    </ligand>
</feature>
<dbReference type="PROSITE" id="PS00108">
    <property type="entry name" value="PROTEIN_KINASE_ST"/>
    <property type="match status" value="1"/>
</dbReference>
<dbReference type="Pfam" id="PF00069">
    <property type="entry name" value="Pkinase"/>
    <property type="match status" value="1"/>
</dbReference>
<dbReference type="InterPro" id="IPR000719">
    <property type="entry name" value="Prot_kinase_dom"/>
</dbReference>
<evidence type="ECO:0000313" key="10">
    <source>
        <dbReference type="Proteomes" id="UP000887574"/>
    </source>
</evidence>
<evidence type="ECO:0000256" key="7">
    <source>
        <dbReference type="PROSITE-ProRule" id="PRU10141"/>
    </source>
</evidence>
<evidence type="ECO:0000259" key="9">
    <source>
        <dbReference type="PROSITE" id="PS50011"/>
    </source>
</evidence>
<evidence type="ECO:0000256" key="3">
    <source>
        <dbReference type="ARBA" id="ARBA00022679"/>
    </source>
</evidence>
<dbReference type="Gene3D" id="3.30.200.20">
    <property type="entry name" value="Phosphorylase Kinase, domain 1"/>
    <property type="match status" value="2"/>
</dbReference>
<accession>A0A915ES00</accession>
<dbReference type="GO" id="GO:0005524">
    <property type="term" value="F:ATP binding"/>
    <property type="evidence" value="ECO:0007669"/>
    <property type="project" value="UniProtKB-UniRule"/>
</dbReference>
<name>A0A915ES00_9BILA</name>
<feature type="region of interest" description="Disordered" evidence="8">
    <location>
        <begin position="1"/>
        <end position="133"/>
    </location>
</feature>
<keyword evidence="10" id="KW-1185">Reference proteome</keyword>
<dbReference type="InterPro" id="IPR011009">
    <property type="entry name" value="Kinase-like_dom_sf"/>
</dbReference>
<evidence type="ECO:0000256" key="1">
    <source>
        <dbReference type="ARBA" id="ARBA00006485"/>
    </source>
</evidence>
<protein>
    <submittedName>
        <fullName evidence="11">Protein kinase domain-containing protein</fullName>
    </submittedName>
</protein>
<keyword evidence="5" id="KW-0418">Kinase</keyword>
<evidence type="ECO:0000256" key="2">
    <source>
        <dbReference type="ARBA" id="ARBA00022527"/>
    </source>
</evidence>
<comment type="similarity">
    <text evidence="1">Belongs to the protein kinase superfamily. CMGC Ser/Thr protein kinase family. CDC2/CDKX subfamily.</text>
</comment>
<organism evidence="10 11">
    <name type="scientific">Ditylenchus dipsaci</name>
    <dbReference type="NCBI Taxonomy" id="166011"/>
    <lineage>
        <taxon>Eukaryota</taxon>
        <taxon>Metazoa</taxon>
        <taxon>Ecdysozoa</taxon>
        <taxon>Nematoda</taxon>
        <taxon>Chromadorea</taxon>
        <taxon>Rhabditida</taxon>
        <taxon>Tylenchina</taxon>
        <taxon>Tylenchomorpha</taxon>
        <taxon>Sphaerularioidea</taxon>
        <taxon>Anguinidae</taxon>
        <taxon>Anguininae</taxon>
        <taxon>Ditylenchus</taxon>
    </lineage>
</organism>
<dbReference type="WBParaSite" id="jg9169">
    <property type="protein sequence ID" value="jg9169"/>
    <property type="gene ID" value="jg9169"/>
</dbReference>
<dbReference type="SMART" id="SM00220">
    <property type="entry name" value="S_TKc"/>
    <property type="match status" value="1"/>
</dbReference>
<dbReference type="InterPro" id="IPR008271">
    <property type="entry name" value="Ser/Thr_kinase_AS"/>
</dbReference>
<keyword evidence="6 7" id="KW-0067">ATP-binding</keyword>
<dbReference type="InterPro" id="IPR017441">
    <property type="entry name" value="Protein_kinase_ATP_BS"/>
</dbReference>
<dbReference type="Gene3D" id="1.10.510.10">
    <property type="entry name" value="Transferase(Phosphotransferase) domain 1"/>
    <property type="match status" value="1"/>
</dbReference>
<evidence type="ECO:0000256" key="4">
    <source>
        <dbReference type="ARBA" id="ARBA00022741"/>
    </source>
</evidence>
<feature type="compositionally biased region" description="Polar residues" evidence="8">
    <location>
        <begin position="10"/>
        <end position="23"/>
    </location>
</feature>
<dbReference type="PANTHER" id="PTHR24056:SF546">
    <property type="entry name" value="CYCLIN-DEPENDENT KINASE 12"/>
    <property type="match status" value="1"/>
</dbReference>
<dbReference type="Proteomes" id="UP000887574">
    <property type="component" value="Unplaced"/>
</dbReference>
<dbReference type="InterPro" id="IPR050108">
    <property type="entry name" value="CDK"/>
</dbReference>
<dbReference type="PROSITE" id="PS00107">
    <property type="entry name" value="PROTEIN_KINASE_ATP"/>
    <property type="match status" value="1"/>
</dbReference>
<keyword evidence="2" id="KW-0723">Serine/threonine-protein kinase</keyword>
<keyword evidence="4 7" id="KW-0547">Nucleotide-binding</keyword>